<dbReference type="SUPFAM" id="SSF46894">
    <property type="entry name" value="C-terminal effector domain of the bipartite response regulators"/>
    <property type="match status" value="1"/>
</dbReference>
<dbReference type="InterPro" id="IPR011006">
    <property type="entry name" value="CheY-like_superfamily"/>
</dbReference>
<evidence type="ECO:0000256" key="1">
    <source>
        <dbReference type="ARBA" id="ARBA00022553"/>
    </source>
</evidence>
<dbReference type="GO" id="GO:0003677">
    <property type="term" value="F:DNA binding"/>
    <property type="evidence" value="ECO:0007669"/>
    <property type="project" value="UniProtKB-KW"/>
</dbReference>
<dbReference type="Gene3D" id="3.40.50.2300">
    <property type="match status" value="1"/>
</dbReference>
<dbReference type="PROSITE" id="PS50110">
    <property type="entry name" value="RESPONSE_REGULATORY"/>
    <property type="match status" value="1"/>
</dbReference>
<dbReference type="InterPro" id="IPR058245">
    <property type="entry name" value="NreC/VraR/RcsB-like_REC"/>
</dbReference>
<dbReference type="PROSITE" id="PS50043">
    <property type="entry name" value="HTH_LUXR_2"/>
    <property type="match status" value="1"/>
</dbReference>
<dbReference type="RefSeq" id="WP_089996441.1">
    <property type="nucleotide sequence ID" value="NZ_FOIZ01000002.1"/>
</dbReference>
<dbReference type="InterPro" id="IPR001789">
    <property type="entry name" value="Sig_transdc_resp-reg_receiver"/>
</dbReference>
<evidence type="ECO:0000313" key="6">
    <source>
        <dbReference type="EMBL" id="SEW42690.1"/>
    </source>
</evidence>
<dbReference type="CDD" id="cd17535">
    <property type="entry name" value="REC_NarL-like"/>
    <property type="match status" value="1"/>
</dbReference>
<keyword evidence="7" id="KW-1185">Reference proteome</keyword>
<dbReference type="PROSITE" id="PS00622">
    <property type="entry name" value="HTH_LUXR_1"/>
    <property type="match status" value="1"/>
</dbReference>
<dbReference type="SMART" id="SM00421">
    <property type="entry name" value="HTH_LUXR"/>
    <property type="match status" value="1"/>
</dbReference>
<dbReference type="SMART" id="SM00448">
    <property type="entry name" value="REC"/>
    <property type="match status" value="1"/>
</dbReference>
<evidence type="ECO:0000259" key="4">
    <source>
        <dbReference type="PROSITE" id="PS50043"/>
    </source>
</evidence>
<dbReference type="STRING" id="364200.SAMN04488515_2992"/>
<dbReference type="Gene3D" id="1.10.10.10">
    <property type="entry name" value="Winged helix-like DNA-binding domain superfamily/Winged helix DNA-binding domain"/>
    <property type="match status" value="1"/>
</dbReference>
<dbReference type="InterPro" id="IPR036388">
    <property type="entry name" value="WH-like_DNA-bd_sf"/>
</dbReference>
<dbReference type="InterPro" id="IPR051015">
    <property type="entry name" value="EvgA-like"/>
</dbReference>
<accession>A0A1I0RNA2</accession>
<keyword evidence="1 3" id="KW-0597">Phosphoprotein</keyword>
<dbReference type="OrthoDB" id="9814495at2"/>
<dbReference type="PANTHER" id="PTHR45566:SF1">
    <property type="entry name" value="HTH-TYPE TRANSCRIPTIONAL REGULATOR YHJB-RELATED"/>
    <property type="match status" value="1"/>
</dbReference>
<name>A0A1I0RNA2_9RHOB</name>
<proteinExistence type="predicted"/>
<dbReference type="Pfam" id="PF00196">
    <property type="entry name" value="GerE"/>
    <property type="match status" value="1"/>
</dbReference>
<protein>
    <submittedName>
        <fullName evidence="6">Response regulator receiver domain-containing protein</fullName>
    </submittedName>
</protein>
<dbReference type="GO" id="GO:0006355">
    <property type="term" value="P:regulation of DNA-templated transcription"/>
    <property type="evidence" value="ECO:0007669"/>
    <property type="project" value="InterPro"/>
</dbReference>
<feature type="domain" description="Response regulatory" evidence="5">
    <location>
        <begin position="4"/>
        <end position="122"/>
    </location>
</feature>
<dbReference type="PANTHER" id="PTHR45566">
    <property type="entry name" value="HTH-TYPE TRANSCRIPTIONAL REGULATOR YHJB-RELATED"/>
    <property type="match status" value="1"/>
</dbReference>
<dbReference type="SUPFAM" id="SSF52172">
    <property type="entry name" value="CheY-like"/>
    <property type="match status" value="1"/>
</dbReference>
<dbReference type="Pfam" id="PF00072">
    <property type="entry name" value="Response_reg"/>
    <property type="match status" value="1"/>
</dbReference>
<sequence length="201" mass="21640">MPRTIVVLDDHALFAMGVEMMIGTLAEPFVCIARADADIAVQEVESGQLAAALFIVDYFIPGSYAPDLVRRLRGASPKSTVLVVSASHNPSDQKNALEAGAMAYVNKSERPEHILAAIQSALRGEEIQQGSSTDVLAQFDLTQRQLDIVVLVSKGLTNKEIAQMLDLSPETVKTHLSNVFRKLGVAGRVEAIDQLRGMGLA</sequence>
<dbReference type="EMBL" id="FOIZ01000002">
    <property type="protein sequence ID" value="SEW42690.1"/>
    <property type="molecule type" value="Genomic_DNA"/>
</dbReference>
<feature type="modified residue" description="4-aspartylphosphate" evidence="3">
    <location>
        <position position="57"/>
    </location>
</feature>
<evidence type="ECO:0000256" key="2">
    <source>
        <dbReference type="ARBA" id="ARBA00023125"/>
    </source>
</evidence>
<dbReference type="GO" id="GO:0000160">
    <property type="term" value="P:phosphorelay signal transduction system"/>
    <property type="evidence" value="ECO:0007669"/>
    <property type="project" value="InterPro"/>
</dbReference>
<dbReference type="InterPro" id="IPR000792">
    <property type="entry name" value="Tscrpt_reg_LuxR_C"/>
</dbReference>
<feature type="domain" description="HTH luxR-type" evidence="4">
    <location>
        <begin position="134"/>
        <end position="199"/>
    </location>
</feature>
<dbReference type="InterPro" id="IPR016032">
    <property type="entry name" value="Sig_transdc_resp-reg_C-effctor"/>
</dbReference>
<evidence type="ECO:0000313" key="7">
    <source>
        <dbReference type="Proteomes" id="UP000199167"/>
    </source>
</evidence>
<gene>
    <name evidence="6" type="ORF">SAMN04488515_2992</name>
</gene>
<dbReference type="Proteomes" id="UP000199167">
    <property type="component" value="Unassembled WGS sequence"/>
</dbReference>
<evidence type="ECO:0000259" key="5">
    <source>
        <dbReference type="PROSITE" id="PS50110"/>
    </source>
</evidence>
<evidence type="ECO:0000256" key="3">
    <source>
        <dbReference type="PROSITE-ProRule" id="PRU00169"/>
    </source>
</evidence>
<dbReference type="CDD" id="cd06170">
    <property type="entry name" value="LuxR_C_like"/>
    <property type="match status" value="1"/>
</dbReference>
<keyword evidence="2" id="KW-0238">DNA-binding</keyword>
<reference evidence="6 7" key="1">
    <citation type="submission" date="2016-10" db="EMBL/GenBank/DDBJ databases">
        <authorList>
            <person name="de Groot N.N."/>
        </authorList>
    </citation>
    <scope>NUCLEOTIDE SEQUENCE [LARGE SCALE GENOMIC DNA]</scope>
    <source>
        <strain evidence="6 7">DSM 17925</strain>
    </source>
</reference>
<dbReference type="AlphaFoldDB" id="A0A1I0RNA2"/>
<organism evidence="6 7">
    <name type="scientific">Cognatiyoonia koreensis</name>
    <dbReference type="NCBI Taxonomy" id="364200"/>
    <lineage>
        <taxon>Bacteria</taxon>
        <taxon>Pseudomonadati</taxon>
        <taxon>Pseudomonadota</taxon>
        <taxon>Alphaproteobacteria</taxon>
        <taxon>Rhodobacterales</taxon>
        <taxon>Paracoccaceae</taxon>
        <taxon>Cognatiyoonia</taxon>
    </lineage>
</organism>
<dbReference type="PRINTS" id="PR00038">
    <property type="entry name" value="HTHLUXR"/>
</dbReference>